<dbReference type="EMBL" id="RQJO01000010">
    <property type="protein sequence ID" value="RRB00737.1"/>
    <property type="molecule type" value="Genomic_DNA"/>
</dbReference>
<protein>
    <submittedName>
        <fullName evidence="2">Glucosidase</fullName>
    </submittedName>
</protein>
<dbReference type="InterPro" id="IPR008928">
    <property type="entry name" value="6-hairpin_glycosidase_sf"/>
</dbReference>
<dbReference type="Pfam" id="PF22422">
    <property type="entry name" value="MGH1-like_GH"/>
    <property type="match status" value="2"/>
</dbReference>
<dbReference type="Gene3D" id="1.50.10.10">
    <property type="match status" value="1"/>
</dbReference>
<proteinExistence type="predicted"/>
<comment type="caution">
    <text evidence="2">The sequence shown here is derived from an EMBL/GenBank/DDBJ whole genome shotgun (WGS) entry which is preliminary data.</text>
</comment>
<evidence type="ECO:0000259" key="1">
    <source>
        <dbReference type="Pfam" id="PF22422"/>
    </source>
</evidence>
<dbReference type="InterPro" id="IPR054491">
    <property type="entry name" value="MGH1-like_GH"/>
</dbReference>
<dbReference type="InterPro" id="IPR012341">
    <property type="entry name" value="6hp_glycosidase-like_sf"/>
</dbReference>
<dbReference type="InterPro" id="IPR004888">
    <property type="entry name" value="Glycoside_hydrolase_63"/>
</dbReference>
<sequence>MTEFEKLQHSNTWRTWGPYVSDRQWGTVREDYSADGDAWNYVSHDMARSKAYRWGEEGIGGISDRQQFLCLALALWNGRDPILKERLFGLTNQQGNHGEDVKELYYYLDNVPSHSYMKMLYKYPQQAYPYQWLVDENRRRSKQEAEFELIDTGIFNDDHYFDVFIEYAKNDEHDILLKYTVQNRSNRDAPLHLLPTLWFRNTLNWNEPDKKPVISQIGANQLLIQTRNLGIYYCYAEGDVRFLFTENETNNERLYNAPNTAAYVKDGINNYIVNGQNDAVNPQQTGTKVSAYYQVTVSAKSSRTFKLRLTNQENSQPFADFDAVFTAQKANADGFYATKQNSLATDEERMVQRQAWAGMLWSKQFYHFNVNTWLNGDAGEIPPPESRKTIRNANWKHLIAADIISMPDKWEYPWFAAWDLAFHCIILAEIDPDFAKEQLLLLLQEKYMHPNGELSAYEWNFSDVNPPVHALAAWKVYKADEALKGKPDTVFLQRVLHKLMLNFTWWVNRKDSEGNNIFEGGFLGLDNIGIFDRSAPLPGGGQLEQADGTSWMAMYSLTLMQIAMELALTNPVYEDLAIKYGEHFFYIAGSMANMGDIEGQGLWDEQDGFYYDMLRMPDGSWSRLRLRSLVGLIPLFAVQVAEDKKWEKLPRLVSHMTWFMAQRPDLASLVSNWRGENGADSMRLLSLLRGHRMKCLLQRMLDENEFLSPYGIRSLSKVYEQQPFEYGLAGQNFSVRYNPAESDSGMFGGNSNWRGPIWMPVNYLLIQGLHRFHEYYGDDFKIEFPTGSGHFSTIREVADQLSKRLNAIFLKDENGRRAVLGDNEKLQTDEHFKDYILFHEYFDGNTGKGLGASHQTGWTGLVALLA</sequence>
<dbReference type="Proteomes" id="UP000271925">
    <property type="component" value="Unassembled WGS sequence"/>
</dbReference>
<dbReference type="PANTHER" id="PTHR10412:SF10">
    <property type="entry name" value="GLYCOSYL HYDROLASE FAMILY 63 C-TERMINAL DOMAIN-CONTAINING PROTEIN"/>
    <property type="match status" value="1"/>
</dbReference>
<organism evidence="2 3">
    <name type="scientific">Larkinella rosea</name>
    <dbReference type="NCBI Taxonomy" id="2025312"/>
    <lineage>
        <taxon>Bacteria</taxon>
        <taxon>Pseudomonadati</taxon>
        <taxon>Bacteroidota</taxon>
        <taxon>Cytophagia</taxon>
        <taxon>Cytophagales</taxon>
        <taxon>Spirosomataceae</taxon>
        <taxon>Larkinella</taxon>
    </lineage>
</organism>
<evidence type="ECO:0000313" key="3">
    <source>
        <dbReference type="Proteomes" id="UP000271925"/>
    </source>
</evidence>
<keyword evidence="3" id="KW-1185">Reference proteome</keyword>
<dbReference type="PANTHER" id="PTHR10412">
    <property type="entry name" value="MANNOSYL-OLIGOSACCHARIDE GLUCOSIDASE"/>
    <property type="match status" value="1"/>
</dbReference>
<accession>A0A3P1BI28</accession>
<feature type="domain" description="Mannosylglycerate hydrolase MGH1-like glycoside hydrolase" evidence="1">
    <location>
        <begin position="412"/>
        <end position="516"/>
    </location>
</feature>
<dbReference type="OrthoDB" id="9781878at2"/>
<reference evidence="2 3" key="1">
    <citation type="submission" date="2018-11" db="EMBL/GenBank/DDBJ databases">
        <authorList>
            <person name="Zhou Z."/>
            <person name="Wang G."/>
        </authorList>
    </citation>
    <scope>NUCLEOTIDE SEQUENCE [LARGE SCALE GENOMIC DNA]</scope>
    <source>
        <strain evidence="2 3">KCTC52004</strain>
    </source>
</reference>
<dbReference type="GO" id="GO:0004573">
    <property type="term" value="F:Glc3Man9GlcNAc2 oligosaccharide glucosidase activity"/>
    <property type="evidence" value="ECO:0007669"/>
    <property type="project" value="InterPro"/>
</dbReference>
<dbReference type="SUPFAM" id="SSF48208">
    <property type="entry name" value="Six-hairpin glycosidases"/>
    <property type="match status" value="1"/>
</dbReference>
<gene>
    <name evidence="2" type="ORF">EHT25_21305</name>
</gene>
<evidence type="ECO:0000313" key="2">
    <source>
        <dbReference type="EMBL" id="RRB00737.1"/>
    </source>
</evidence>
<feature type="domain" description="Mannosylglycerate hydrolase MGH1-like glycoside hydrolase" evidence="1">
    <location>
        <begin position="688"/>
        <end position="856"/>
    </location>
</feature>
<dbReference type="RefSeq" id="WP_124877203.1">
    <property type="nucleotide sequence ID" value="NZ_RQJO01000010.1"/>
</dbReference>
<name>A0A3P1BI28_9BACT</name>
<dbReference type="AlphaFoldDB" id="A0A3P1BI28"/>
<dbReference type="GO" id="GO:0009311">
    <property type="term" value="P:oligosaccharide metabolic process"/>
    <property type="evidence" value="ECO:0007669"/>
    <property type="project" value="InterPro"/>
</dbReference>